<comment type="caution">
    <text evidence="9">The sequence shown here is derived from an EMBL/GenBank/DDBJ whole genome shotgun (WGS) entry which is preliminary data.</text>
</comment>
<comment type="similarity">
    <text evidence="2 6">Belongs to the C1D family.</text>
</comment>
<evidence type="ECO:0000256" key="7">
    <source>
        <dbReference type="SAM" id="Coils"/>
    </source>
</evidence>
<feature type="region of interest" description="Disordered" evidence="8">
    <location>
        <begin position="189"/>
        <end position="317"/>
    </location>
</feature>
<dbReference type="RefSeq" id="XP_013260609.1">
    <property type="nucleotide sequence ID" value="XM_013405155.1"/>
</dbReference>
<feature type="compositionally biased region" description="Low complexity" evidence="8">
    <location>
        <begin position="191"/>
        <end position="206"/>
    </location>
</feature>
<feature type="coiled-coil region" evidence="7">
    <location>
        <begin position="3"/>
        <end position="30"/>
    </location>
</feature>
<feature type="compositionally biased region" description="Polar residues" evidence="8">
    <location>
        <begin position="231"/>
        <end position="242"/>
    </location>
</feature>
<dbReference type="GO" id="GO:0000460">
    <property type="term" value="P:maturation of 5.8S rRNA"/>
    <property type="evidence" value="ECO:0007669"/>
    <property type="project" value="TreeGrafter"/>
</dbReference>
<keyword evidence="3 6" id="KW-0698">rRNA processing</keyword>
<dbReference type="PANTHER" id="PTHR15341">
    <property type="entry name" value="SUN-COR STEROID HORMONE RECEPTOR CO-REPRESSOR"/>
    <property type="match status" value="1"/>
</dbReference>
<dbReference type="AlphaFoldDB" id="A0A072PD40"/>
<dbReference type="Pfam" id="PF04000">
    <property type="entry name" value="Sas10_Utp3"/>
    <property type="match status" value="1"/>
</dbReference>
<evidence type="ECO:0000256" key="5">
    <source>
        <dbReference type="ARBA" id="ARBA00023242"/>
    </source>
</evidence>
<dbReference type="Proteomes" id="UP000027920">
    <property type="component" value="Unassembled WGS sequence"/>
</dbReference>
<keyword evidence="5 6" id="KW-0539">Nucleus</keyword>
<evidence type="ECO:0000313" key="10">
    <source>
        <dbReference type="Proteomes" id="UP000027920"/>
    </source>
</evidence>
<accession>A0A072PD40</accession>
<feature type="compositionally biased region" description="Polar residues" evidence="8">
    <location>
        <begin position="208"/>
        <end position="220"/>
    </location>
</feature>
<name>A0A072PD40_9EURO</name>
<keyword evidence="7" id="KW-0175">Coiled coil</keyword>
<evidence type="ECO:0000256" key="6">
    <source>
        <dbReference type="RuleBase" id="RU368003"/>
    </source>
</evidence>
<dbReference type="GO" id="GO:0003723">
    <property type="term" value="F:RNA binding"/>
    <property type="evidence" value="ECO:0007669"/>
    <property type="project" value="UniProtKB-UniRule"/>
</dbReference>
<evidence type="ECO:0000256" key="2">
    <source>
        <dbReference type="ARBA" id="ARBA00009154"/>
    </source>
</evidence>
<feature type="compositionally biased region" description="Basic residues" evidence="8">
    <location>
        <begin position="273"/>
        <end position="282"/>
    </location>
</feature>
<reference evidence="9 10" key="1">
    <citation type="submission" date="2013-03" db="EMBL/GenBank/DDBJ databases">
        <title>The Genome Sequence of Exophiala aquamarina CBS 119918.</title>
        <authorList>
            <consortium name="The Broad Institute Genomics Platform"/>
            <person name="Cuomo C."/>
            <person name="de Hoog S."/>
            <person name="Gorbushina A."/>
            <person name="Walker B."/>
            <person name="Young S.K."/>
            <person name="Zeng Q."/>
            <person name="Gargeya S."/>
            <person name="Fitzgerald M."/>
            <person name="Haas B."/>
            <person name="Abouelleil A."/>
            <person name="Allen A.W."/>
            <person name="Alvarado L."/>
            <person name="Arachchi H.M."/>
            <person name="Berlin A.M."/>
            <person name="Chapman S.B."/>
            <person name="Gainer-Dewar J."/>
            <person name="Goldberg J."/>
            <person name="Griggs A."/>
            <person name="Gujja S."/>
            <person name="Hansen M."/>
            <person name="Howarth C."/>
            <person name="Imamovic A."/>
            <person name="Ireland A."/>
            <person name="Larimer J."/>
            <person name="McCowan C."/>
            <person name="Murphy C."/>
            <person name="Pearson M."/>
            <person name="Poon T.W."/>
            <person name="Priest M."/>
            <person name="Roberts A."/>
            <person name="Saif S."/>
            <person name="Shea T."/>
            <person name="Sisk P."/>
            <person name="Sykes S."/>
            <person name="Wortman J."/>
            <person name="Nusbaum C."/>
            <person name="Birren B."/>
        </authorList>
    </citation>
    <scope>NUCLEOTIDE SEQUENCE [LARGE SCALE GENOMIC DNA]</scope>
    <source>
        <strain evidence="9 10">CBS 119918</strain>
    </source>
</reference>
<sequence>MNTKSVLDLVDQLADDLEDLEETLEPLLVNSLITTTKKLPLLDRAKLNVLLVYAIESLIFSHLRLHGVQAKEHPVFRELSRVKQYFEKIKEAEAEPTKSQPHLVLDKKAAGRFIKHALAGNDQYDLERREREAREKLLAKRKLKSLEAIMKEKAEASAQEDAEAEATALAAAQEAAQLIAMDLEEGEISDQDISSSVSSDSGDEGVLGTTTELRSSSTSDLIPPEPHTFDQEQQSLSGQSAPLSPALDTGKRGKKRKHSTSTGSQTLKQAKATAKKQRKQARKASMAGSSKSQPAPKAKKPKKPKKAKKTKVGTQNG</sequence>
<keyword evidence="4 6" id="KW-0694">RNA-binding</keyword>
<keyword evidence="10" id="KW-1185">Reference proteome</keyword>
<evidence type="ECO:0000313" key="9">
    <source>
        <dbReference type="EMBL" id="KEF58019.1"/>
    </source>
</evidence>
<dbReference type="OrthoDB" id="1421013at2759"/>
<evidence type="ECO:0000256" key="1">
    <source>
        <dbReference type="ARBA" id="ARBA00004123"/>
    </source>
</evidence>
<protein>
    <recommendedName>
        <fullName evidence="6">Exosome complex protein</fullName>
    </recommendedName>
</protein>
<proteinExistence type="inferred from homology"/>
<comment type="subcellular location">
    <subcellularLocation>
        <location evidence="1 6">Nucleus</location>
    </subcellularLocation>
</comment>
<evidence type="ECO:0000256" key="3">
    <source>
        <dbReference type="ARBA" id="ARBA00022552"/>
    </source>
</evidence>
<dbReference type="GO" id="GO:0005730">
    <property type="term" value="C:nucleolus"/>
    <property type="evidence" value="ECO:0007669"/>
    <property type="project" value="TreeGrafter"/>
</dbReference>
<dbReference type="EMBL" id="AMGV01000004">
    <property type="protein sequence ID" value="KEF58019.1"/>
    <property type="molecule type" value="Genomic_DNA"/>
</dbReference>
<organism evidence="9 10">
    <name type="scientific">Exophiala aquamarina CBS 119918</name>
    <dbReference type="NCBI Taxonomy" id="1182545"/>
    <lineage>
        <taxon>Eukaryota</taxon>
        <taxon>Fungi</taxon>
        <taxon>Dikarya</taxon>
        <taxon>Ascomycota</taxon>
        <taxon>Pezizomycotina</taxon>
        <taxon>Eurotiomycetes</taxon>
        <taxon>Chaetothyriomycetidae</taxon>
        <taxon>Chaetothyriales</taxon>
        <taxon>Herpotrichiellaceae</taxon>
        <taxon>Exophiala</taxon>
    </lineage>
</organism>
<dbReference type="GO" id="GO:0000178">
    <property type="term" value="C:exosome (RNase complex)"/>
    <property type="evidence" value="ECO:0007669"/>
    <property type="project" value="TreeGrafter"/>
</dbReference>
<dbReference type="GO" id="GO:0010468">
    <property type="term" value="P:regulation of gene expression"/>
    <property type="evidence" value="ECO:0007669"/>
    <property type="project" value="TreeGrafter"/>
</dbReference>
<evidence type="ECO:0000256" key="4">
    <source>
        <dbReference type="ARBA" id="ARBA00022884"/>
    </source>
</evidence>
<gene>
    <name evidence="9" type="ORF">A1O9_05942</name>
</gene>
<dbReference type="PANTHER" id="PTHR15341:SF3">
    <property type="entry name" value="NUCLEAR NUCLEIC ACID-BINDING PROTEIN C1D"/>
    <property type="match status" value="1"/>
</dbReference>
<feature type="compositionally biased region" description="Basic residues" evidence="8">
    <location>
        <begin position="297"/>
        <end position="311"/>
    </location>
</feature>
<evidence type="ECO:0000256" key="8">
    <source>
        <dbReference type="SAM" id="MobiDB-lite"/>
    </source>
</evidence>
<dbReference type="GO" id="GO:0003677">
    <property type="term" value="F:DNA binding"/>
    <property type="evidence" value="ECO:0007669"/>
    <property type="project" value="TreeGrafter"/>
</dbReference>
<dbReference type="InterPro" id="IPR007146">
    <property type="entry name" value="Sas10/Utp3/C1D"/>
</dbReference>
<dbReference type="VEuPathDB" id="FungiDB:A1O9_05942"/>
<dbReference type="InterPro" id="IPR011082">
    <property type="entry name" value="Exosome-assoc_fac/DNA_repair"/>
</dbReference>
<dbReference type="STRING" id="1182545.A0A072PD40"/>
<dbReference type="GeneID" id="25280862"/>
<dbReference type="HOGENOM" id="CLU_064339_2_0_1"/>
<comment type="function">
    <text evidence="6">Required for exosome-dependent processing of pre-rRNA and small nucleolar RNA (snRNA) precursors. Involved in processing of 35S pre-rRNA at the A0, A1 and A2 sites.</text>
</comment>